<dbReference type="Proteomes" id="UP000267606">
    <property type="component" value="Unassembled WGS sequence"/>
</dbReference>
<sequence length="75" mass="8772">MLNLLWWPILMEFLVTNVDGKLDEQHIDKHHVTGRINDGNYQEMERKAYNGHDDLFGAKMCKAITFYDTAVMIKS</sequence>
<feature type="signal peptide" evidence="1">
    <location>
        <begin position="1"/>
        <end position="20"/>
    </location>
</feature>
<proteinExistence type="predicted"/>
<reference evidence="2 3" key="2">
    <citation type="submission" date="2018-11" db="EMBL/GenBank/DDBJ databases">
        <authorList>
            <consortium name="Pathogen Informatics"/>
        </authorList>
    </citation>
    <scope>NUCLEOTIDE SEQUENCE [LARGE SCALE GENOMIC DNA]</scope>
</reference>
<keyword evidence="1" id="KW-0732">Signal</keyword>
<organism evidence="4">
    <name type="scientific">Onchocerca flexuosa</name>
    <dbReference type="NCBI Taxonomy" id="387005"/>
    <lineage>
        <taxon>Eukaryota</taxon>
        <taxon>Metazoa</taxon>
        <taxon>Ecdysozoa</taxon>
        <taxon>Nematoda</taxon>
        <taxon>Chromadorea</taxon>
        <taxon>Rhabditida</taxon>
        <taxon>Spirurina</taxon>
        <taxon>Spiruromorpha</taxon>
        <taxon>Filarioidea</taxon>
        <taxon>Onchocercidae</taxon>
        <taxon>Onchocerca</taxon>
    </lineage>
</organism>
<dbReference type="WBParaSite" id="OFLC_0001533001-mRNA-1">
    <property type="protein sequence ID" value="OFLC_0001533001-mRNA-1"/>
    <property type="gene ID" value="OFLC_0001533001"/>
</dbReference>
<keyword evidence="3" id="KW-1185">Reference proteome</keyword>
<accession>A0A183I6F7</accession>
<gene>
    <name evidence="2" type="ORF">OFLC_LOCUS15319</name>
</gene>
<reference evidence="4" key="1">
    <citation type="submission" date="2016-06" db="UniProtKB">
        <authorList>
            <consortium name="WormBaseParasite"/>
        </authorList>
    </citation>
    <scope>IDENTIFICATION</scope>
</reference>
<protein>
    <submittedName>
        <fullName evidence="4">Secreted protein</fullName>
    </submittedName>
</protein>
<feature type="chain" id="PRO_5044552792" evidence="1">
    <location>
        <begin position="21"/>
        <end position="75"/>
    </location>
</feature>
<name>A0A183I6F7_9BILA</name>
<dbReference type="AlphaFoldDB" id="A0A183I6F7"/>
<dbReference type="STRING" id="387005.A0A183I6F7"/>
<dbReference type="EMBL" id="UZAJ01041953">
    <property type="protein sequence ID" value="VDP21322.1"/>
    <property type="molecule type" value="Genomic_DNA"/>
</dbReference>
<evidence type="ECO:0000256" key="1">
    <source>
        <dbReference type="SAM" id="SignalP"/>
    </source>
</evidence>
<evidence type="ECO:0000313" key="2">
    <source>
        <dbReference type="EMBL" id="VDP21322.1"/>
    </source>
</evidence>
<evidence type="ECO:0000313" key="4">
    <source>
        <dbReference type="WBParaSite" id="OFLC_0001533001-mRNA-1"/>
    </source>
</evidence>
<evidence type="ECO:0000313" key="3">
    <source>
        <dbReference type="Proteomes" id="UP000267606"/>
    </source>
</evidence>